<evidence type="ECO:0000256" key="6">
    <source>
        <dbReference type="ARBA" id="ARBA00023315"/>
    </source>
</evidence>
<keyword evidence="8" id="KW-1185">Reference proteome</keyword>
<dbReference type="Pfam" id="PF03279">
    <property type="entry name" value="Lip_A_acyltrans"/>
    <property type="match status" value="1"/>
</dbReference>
<evidence type="ECO:0000313" key="7">
    <source>
        <dbReference type="EMBL" id="MBE9607769.1"/>
    </source>
</evidence>
<dbReference type="PANTHER" id="PTHR30606">
    <property type="entry name" value="LIPID A BIOSYNTHESIS LAUROYL ACYLTRANSFERASE"/>
    <property type="match status" value="1"/>
</dbReference>
<dbReference type="CDD" id="cd07984">
    <property type="entry name" value="LPLAT_LABLAT-like"/>
    <property type="match status" value="1"/>
</dbReference>
<dbReference type="RefSeq" id="WP_194114285.1">
    <property type="nucleotide sequence ID" value="NZ_JADFUA010000001.1"/>
</dbReference>
<evidence type="ECO:0000256" key="3">
    <source>
        <dbReference type="ARBA" id="ARBA00022519"/>
    </source>
</evidence>
<dbReference type="Proteomes" id="UP000604481">
    <property type="component" value="Unassembled WGS sequence"/>
</dbReference>
<keyword evidence="2" id="KW-1003">Cell membrane</keyword>
<dbReference type="AlphaFoldDB" id="A0A8J7FIV1"/>
<evidence type="ECO:0000256" key="4">
    <source>
        <dbReference type="ARBA" id="ARBA00022679"/>
    </source>
</evidence>
<gene>
    <name evidence="7" type="ORF">INR99_00245</name>
</gene>
<sequence>MKRKLALSLLWLLHLLPMPVIRILGAGIGELLYILLRRRRHVGLTNLRLCFPDWPPGRHEQVLHQHFRELGATFLAYGKLFFSSAAELKALIKVEGEEHFLAAKQRQPTIALAPHFMGLDFGGIRATIDHAGASMYAAQRGIFNELSLEVRSRFRSPTLIRRGDGLRPVIKALRQHIPFYYLPDQDLGPKESIFVDFFGIPTATVPALGRLAAMTGAAVVPMVTRLEGNHFVTRYFPALGHFPTDDPAADTRRMNAFIEEQIITAPSQYYWLHRRFKTRPESTPSLYR</sequence>
<accession>A0A8J7FIV1</accession>
<dbReference type="EMBL" id="JADFUA010000001">
    <property type="protein sequence ID" value="MBE9607769.1"/>
    <property type="molecule type" value="Genomic_DNA"/>
</dbReference>
<organism evidence="7 8">
    <name type="scientific">Chitinilyticum piscinae</name>
    <dbReference type="NCBI Taxonomy" id="2866724"/>
    <lineage>
        <taxon>Bacteria</taxon>
        <taxon>Pseudomonadati</taxon>
        <taxon>Pseudomonadota</taxon>
        <taxon>Betaproteobacteria</taxon>
        <taxon>Neisseriales</taxon>
        <taxon>Chitinibacteraceae</taxon>
        <taxon>Chitinilyticum</taxon>
    </lineage>
</organism>
<keyword evidence="5" id="KW-0472">Membrane</keyword>
<dbReference type="InterPro" id="IPR004960">
    <property type="entry name" value="LipA_acyltrans"/>
</dbReference>
<evidence type="ECO:0000256" key="1">
    <source>
        <dbReference type="ARBA" id="ARBA00004533"/>
    </source>
</evidence>
<dbReference type="PANTHER" id="PTHR30606:SF9">
    <property type="entry name" value="LIPID A BIOSYNTHESIS LAUROYLTRANSFERASE"/>
    <property type="match status" value="1"/>
</dbReference>
<keyword evidence="4" id="KW-0808">Transferase</keyword>
<dbReference type="GO" id="GO:0016746">
    <property type="term" value="F:acyltransferase activity"/>
    <property type="evidence" value="ECO:0007669"/>
    <property type="project" value="UniProtKB-KW"/>
</dbReference>
<dbReference type="PIRSF" id="PIRSF026649">
    <property type="entry name" value="MsbB"/>
    <property type="match status" value="1"/>
</dbReference>
<protein>
    <submittedName>
        <fullName evidence="7">Lipid A biosynthesis acyltransferase</fullName>
    </submittedName>
</protein>
<evidence type="ECO:0000256" key="5">
    <source>
        <dbReference type="ARBA" id="ARBA00023136"/>
    </source>
</evidence>
<comment type="subcellular location">
    <subcellularLocation>
        <location evidence="1">Cell inner membrane</location>
    </subcellularLocation>
</comment>
<proteinExistence type="predicted"/>
<name>A0A8J7FIV1_9NEIS</name>
<dbReference type="GO" id="GO:0009247">
    <property type="term" value="P:glycolipid biosynthetic process"/>
    <property type="evidence" value="ECO:0007669"/>
    <property type="project" value="UniProtKB-ARBA"/>
</dbReference>
<keyword evidence="6 7" id="KW-0012">Acyltransferase</keyword>
<reference evidence="7 8" key="1">
    <citation type="submission" date="2020-10" db="EMBL/GenBank/DDBJ databases">
        <title>The genome sequence of Chitinilyticum litopenaei 4Y14.</title>
        <authorList>
            <person name="Liu Y."/>
        </authorList>
    </citation>
    <scope>NUCLEOTIDE SEQUENCE [LARGE SCALE GENOMIC DNA]</scope>
    <source>
        <strain evidence="7 8">4Y14</strain>
    </source>
</reference>
<keyword evidence="3" id="KW-0997">Cell inner membrane</keyword>
<comment type="caution">
    <text evidence="7">The sequence shown here is derived from an EMBL/GenBank/DDBJ whole genome shotgun (WGS) entry which is preliminary data.</text>
</comment>
<dbReference type="GO" id="GO:0005886">
    <property type="term" value="C:plasma membrane"/>
    <property type="evidence" value="ECO:0007669"/>
    <property type="project" value="UniProtKB-SubCell"/>
</dbReference>
<evidence type="ECO:0000256" key="2">
    <source>
        <dbReference type="ARBA" id="ARBA00022475"/>
    </source>
</evidence>
<evidence type="ECO:0000313" key="8">
    <source>
        <dbReference type="Proteomes" id="UP000604481"/>
    </source>
</evidence>